<reference evidence="2" key="1">
    <citation type="submission" date="2021-05" db="EMBL/GenBank/DDBJ databases">
        <authorList>
            <person name="Alioto T."/>
            <person name="Alioto T."/>
            <person name="Gomez Garrido J."/>
        </authorList>
    </citation>
    <scope>NUCLEOTIDE SEQUENCE</scope>
</reference>
<name>A0A8D8ZDH8_9HEMI</name>
<evidence type="ECO:0000313" key="2">
    <source>
        <dbReference type="EMBL" id="CAG6744112.1"/>
    </source>
</evidence>
<dbReference type="GO" id="GO:0071897">
    <property type="term" value="P:DNA biosynthetic process"/>
    <property type="evidence" value="ECO:0007669"/>
    <property type="project" value="UniProtKB-ARBA"/>
</dbReference>
<feature type="domain" description="Reverse transcriptase" evidence="1">
    <location>
        <begin position="46"/>
        <end position="175"/>
    </location>
</feature>
<sequence length="284" mass="32205">MPHHPVVKIGSSTPVRPVFDGSAKEIGKYSLNECLDKGPNLIEKIPACLARLRQGKVGVSGDIEKAFLQISLNEKDRDYLRFVWINEEGQTVVYRHCRVVFGVSPSPFLLESCINLHLQETLTRCEDGTANHPIEFVKKLAGSFYVDNCLTSCDSMEEAREFAKVAASTMAERKFVLRGWEYTGDSSSNGSTNVLGLLWNREEDVLSVNTSSLLTMKYDKITKKVMLSAAHRLFDPVGMLSCVLLVPKLLIQETWREKCSWNEKVSLDLQEKFQCWMNEVDYQR</sequence>
<dbReference type="Gene3D" id="3.30.70.270">
    <property type="match status" value="1"/>
</dbReference>
<dbReference type="Pfam" id="PF05380">
    <property type="entry name" value="Peptidase_A17"/>
    <property type="match status" value="1"/>
</dbReference>
<dbReference type="EMBL" id="HBUF01459819">
    <property type="protein sequence ID" value="CAG6744112.1"/>
    <property type="molecule type" value="Transcribed_RNA"/>
</dbReference>
<dbReference type="Pfam" id="PF00078">
    <property type="entry name" value="RVT_1"/>
    <property type="match status" value="1"/>
</dbReference>
<dbReference type="Gene3D" id="3.10.10.10">
    <property type="entry name" value="HIV Type 1 Reverse Transcriptase, subunit A, domain 1"/>
    <property type="match status" value="1"/>
</dbReference>
<protein>
    <recommendedName>
        <fullName evidence="1">Reverse transcriptase domain-containing protein</fullName>
    </recommendedName>
</protein>
<dbReference type="SUPFAM" id="SSF56672">
    <property type="entry name" value="DNA/RNA polymerases"/>
    <property type="match status" value="1"/>
</dbReference>
<proteinExistence type="predicted"/>
<accession>A0A8D8ZDH8</accession>
<organism evidence="2">
    <name type="scientific">Cacopsylla melanoneura</name>
    <dbReference type="NCBI Taxonomy" id="428564"/>
    <lineage>
        <taxon>Eukaryota</taxon>
        <taxon>Metazoa</taxon>
        <taxon>Ecdysozoa</taxon>
        <taxon>Arthropoda</taxon>
        <taxon>Hexapoda</taxon>
        <taxon>Insecta</taxon>
        <taxon>Pterygota</taxon>
        <taxon>Neoptera</taxon>
        <taxon>Paraneoptera</taxon>
        <taxon>Hemiptera</taxon>
        <taxon>Sternorrhyncha</taxon>
        <taxon>Psylloidea</taxon>
        <taxon>Psyllidae</taxon>
        <taxon>Psyllinae</taxon>
        <taxon>Cacopsylla</taxon>
    </lineage>
</organism>
<dbReference type="InterPro" id="IPR008042">
    <property type="entry name" value="Retrotrans_Pao"/>
</dbReference>
<dbReference type="InterPro" id="IPR000477">
    <property type="entry name" value="RT_dom"/>
</dbReference>
<evidence type="ECO:0000259" key="1">
    <source>
        <dbReference type="Pfam" id="PF00078"/>
    </source>
</evidence>
<dbReference type="InterPro" id="IPR043128">
    <property type="entry name" value="Rev_trsase/Diguanyl_cyclase"/>
</dbReference>
<dbReference type="InterPro" id="IPR043502">
    <property type="entry name" value="DNA/RNA_pol_sf"/>
</dbReference>
<dbReference type="AlphaFoldDB" id="A0A8D8ZDH8"/>
<dbReference type="PANTHER" id="PTHR47331">
    <property type="entry name" value="PHD-TYPE DOMAIN-CONTAINING PROTEIN"/>
    <property type="match status" value="1"/>
</dbReference>